<dbReference type="EMBL" id="CP013611">
    <property type="protein sequence ID" value="ALU44662.1"/>
    <property type="molecule type" value="Genomic_DNA"/>
</dbReference>
<dbReference type="Proteomes" id="UP000069015">
    <property type="component" value="Chromosome 1"/>
</dbReference>
<dbReference type="InterPro" id="IPR029151">
    <property type="entry name" value="Sensor-like_sf"/>
</dbReference>
<dbReference type="Gene3D" id="3.30.450.20">
    <property type="entry name" value="PAS domain"/>
    <property type="match status" value="1"/>
</dbReference>
<dbReference type="AlphaFoldDB" id="A0A0U3I3Y6"/>
<evidence type="ECO:0000313" key="1">
    <source>
        <dbReference type="EMBL" id="ALU44662.1"/>
    </source>
</evidence>
<proteinExistence type="predicted"/>
<organism evidence="1 2">
    <name type="scientific">Pseudoalteromonas rubra</name>
    <dbReference type="NCBI Taxonomy" id="43658"/>
    <lineage>
        <taxon>Bacteria</taxon>
        <taxon>Pseudomonadati</taxon>
        <taxon>Pseudomonadota</taxon>
        <taxon>Gammaproteobacteria</taxon>
        <taxon>Alteromonadales</taxon>
        <taxon>Pseudoalteromonadaceae</taxon>
        <taxon>Pseudoalteromonas</taxon>
    </lineage>
</organism>
<dbReference type="KEGG" id="prr:AT705_17970"/>
<sequence length="134" mass="15702">MLLMIVLALIFFERKLQSEVQFEVENQLRQSAAHIAEQFERRYRADLSYLHFLKDTPPFPGIARALKNNGVDPQGNQPIELWKSRIATISRSLIYNNAELLQLRIIMPDGREFVRVDRRRGKVEQIPEAKLQDK</sequence>
<protein>
    <submittedName>
        <fullName evidence="1">Uncharacterized protein</fullName>
    </submittedName>
</protein>
<gene>
    <name evidence="1" type="ORF">AT705_17970</name>
</gene>
<name>A0A0U3I3Y6_9GAMM</name>
<accession>A0A0U3I3Y6</accession>
<dbReference type="SUPFAM" id="SSF103190">
    <property type="entry name" value="Sensory domain-like"/>
    <property type="match status" value="1"/>
</dbReference>
<evidence type="ECO:0000313" key="2">
    <source>
        <dbReference type="Proteomes" id="UP000069015"/>
    </source>
</evidence>
<reference evidence="1 2" key="1">
    <citation type="submission" date="2015-12" db="EMBL/GenBank/DDBJ databases">
        <title>Complete genome sequence of Pseudoalteromonas rubra SCSIO 6842, harboring a conjugative plasmid.</title>
        <authorList>
            <person name="Li B."/>
            <person name="Wang X."/>
        </authorList>
    </citation>
    <scope>NUCLEOTIDE SEQUENCE [LARGE SCALE GENOMIC DNA]</scope>
    <source>
        <strain evidence="1 2">SCSIO 6842</strain>
    </source>
</reference>